<feature type="binding site" evidence="17">
    <location>
        <begin position="867"/>
        <end position="874"/>
    </location>
    <ligand>
        <name>ATP</name>
        <dbReference type="ChEBI" id="CHEBI:30616"/>
    </ligand>
</feature>
<dbReference type="SMART" id="SM00219">
    <property type="entry name" value="TyrKc"/>
    <property type="match status" value="1"/>
</dbReference>
<dbReference type="Pfam" id="PF07679">
    <property type="entry name" value="I-set"/>
    <property type="match status" value="1"/>
</dbReference>
<keyword evidence="21" id="KW-0732">Signal</keyword>
<dbReference type="InterPro" id="IPR001245">
    <property type="entry name" value="Ser-Thr/Tyr_kinase_cat_dom"/>
</dbReference>
<keyword evidence="14" id="KW-0393">Immunoglobulin domain</keyword>
<feature type="domain" description="Ig-like" evidence="23">
    <location>
        <begin position="215"/>
        <end position="319"/>
    </location>
</feature>
<protein>
    <recommendedName>
        <fullName evidence="2">receptor protein-tyrosine kinase</fullName>
        <ecNumber evidence="2">2.7.10.1</ecNumber>
    </recommendedName>
</protein>
<feature type="domain" description="Ig-like" evidence="23">
    <location>
        <begin position="22"/>
        <end position="112"/>
    </location>
</feature>
<dbReference type="InterPro" id="IPR020635">
    <property type="entry name" value="Tyr_kinase_cat_dom"/>
</dbReference>
<dbReference type="PROSITE" id="PS00107">
    <property type="entry name" value="PROTEIN_KINASE_ATP"/>
    <property type="match status" value="1"/>
</dbReference>
<dbReference type="GO" id="GO:0007169">
    <property type="term" value="P:cell surface receptor protein tyrosine kinase signaling pathway"/>
    <property type="evidence" value="ECO:0007669"/>
    <property type="project" value="TreeGrafter"/>
</dbReference>
<evidence type="ECO:0000256" key="18">
    <source>
        <dbReference type="PIRSR" id="PIRSR000615-3"/>
    </source>
</evidence>
<dbReference type="InterPro" id="IPR011009">
    <property type="entry name" value="Kinase-like_dom_sf"/>
</dbReference>
<dbReference type="InterPro" id="IPR017441">
    <property type="entry name" value="Protein_kinase_ATP_BS"/>
</dbReference>
<dbReference type="EMBL" id="HACA01009159">
    <property type="protein sequence ID" value="CDW26520.1"/>
    <property type="molecule type" value="Transcribed_RNA"/>
</dbReference>
<organism evidence="24">
    <name type="scientific">Lepeophtheirus salmonis</name>
    <name type="common">Salmon louse</name>
    <name type="synonym">Caligus salmonis</name>
    <dbReference type="NCBI Taxonomy" id="72036"/>
    <lineage>
        <taxon>Eukaryota</taxon>
        <taxon>Metazoa</taxon>
        <taxon>Ecdysozoa</taxon>
        <taxon>Arthropoda</taxon>
        <taxon>Crustacea</taxon>
        <taxon>Multicrustacea</taxon>
        <taxon>Hexanauplia</taxon>
        <taxon>Copepoda</taxon>
        <taxon>Siphonostomatoida</taxon>
        <taxon>Caligidae</taxon>
        <taxon>Lepeophtheirus</taxon>
    </lineage>
</organism>
<dbReference type="SMART" id="SM00409">
    <property type="entry name" value="IG"/>
    <property type="match status" value="5"/>
</dbReference>
<dbReference type="InterPro" id="IPR003598">
    <property type="entry name" value="Ig_sub2"/>
</dbReference>
<dbReference type="GO" id="GO:0043235">
    <property type="term" value="C:receptor complex"/>
    <property type="evidence" value="ECO:0007669"/>
    <property type="project" value="TreeGrafter"/>
</dbReference>
<keyword evidence="12 24" id="KW-0675">Receptor</keyword>
<evidence type="ECO:0000256" key="2">
    <source>
        <dbReference type="ARBA" id="ARBA00011902"/>
    </source>
</evidence>
<evidence type="ECO:0000256" key="3">
    <source>
        <dbReference type="ARBA" id="ARBA00022679"/>
    </source>
</evidence>
<evidence type="ECO:0000256" key="13">
    <source>
        <dbReference type="ARBA" id="ARBA00023180"/>
    </source>
</evidence>
<keyword evidence="6" id="KW-0418">Kinase</keyword>
<dbReference type="SUPFAM" id="SSF56112">
    <property type="entry name" value="Protein kinase-like (PK-like)"/>
    <property type="match status" value="1"/>
</dbReference>
<dbReference type="Pfam" id="PF00047">
    <property type="entry name" value="ig"/>
    <property type="match status" value="2"/>
</dbReference>
<dbReference type="FunFam" id="1.10.510.10:FF:000554">
    <property type="entry name" value="Predicted protein"/>
    <property type="match status" value="1"/>
</dbReference>
<dbReference type="PROSITE" id="PS50835">
    <property type="entry name" value="IG_LIKE"/>
    <property type="match status" value="5"/>
</dbReference>
<feature type="domain" description="Ig-like" evidence="23">
    <location>
        <begin position="574"/>
        <end position="665"/>
    </location>
</feature>
<keyword evidence="5 17" id="KW-0547">Nucleotide-binding</keyword>
<evidence type="ECO:0000256" key="7">
    <source>
        <dbReference type="ARBA" id="ARBA00022840"/>
    </source>
</evidence>
<dbReference type="AlphaFoldDB" id="A0A0K2TL40"/>
<dbReference type="GO" id="GO:0004714">
    <property type="term" value="F:transmembrane receptor protein tyrosine kinase activity"/>
    <property type="evidence" value="ECO:0007669"/>
    <property type="project" value="UniProtKB-EC"/>
</dbReference>
<dbReference type="CDD" id="cd00192">
    <property type="entry name" value="PTKc"/>
    <property type="match status" value="1"/>
</dbReference>
<comment type="catalytic activity">
    <reaction evidence="15">
        <text>L-tyrosyl-[protein] + ATP = O-phospho-L-tyrosyl-[protein] + ADP + H(+)</text>
        <dbReference type="Rhea" id="RHEA:10596"/>
        <dbReference type="Rhea" id="RHEA-COMP:10136"/>
        <dbReference type="Rhea" id="RHEA-COMP:20101"/>
        <dbReference type="ChEBI" id="CHEBI:15378"/>
        <dbReference type="ChEBI" id="CHEBI:30616"/>
        <dbReference type="ChEBI" id="CHEBI:46858"/>
        <dbReference type="ChEBI" id="CHEBI:61978"/>
        <dbReference type="ChEBI" id="CHEBI:456216"/>
        <dbReference type="EC" id="2.7.10.1"/>
    </reaction>
</comment>
<keyword evidence="11" id="KW-1015">Disulfide bond</keyword>
<keyword evidence="4 20" id="KW-0812">Transmembrane</keyword>
<dbReference type="InterPro" id="IPR008266">
    <property type="entry name" value="Tyr_kinase_AS"/>
</dbReference>
<evidence type="ECO:0000256" key="6">
    <source>
        <dbReference type="ARBA" id="ARBA00022777"/>
    </source>
</evidence>
<dbReference type="Gene3D" id="1.10.510.10">
    <property type="entry name" value="Transferase(Phosphotransferase) domain 1"/>
    <property type="match status" value="1"/>
</dbReference>
<dbReference type="SUPFAM" id="SSF48726">
    <property type="entry name" value="Immunoglobulin"/>
    <property type="match status" value="5"/>
</dbReference>
<evidence type="ECO:0000256" key="20">
    <source>
        <dbReference type="SAM" id="Phobius"/>
    </source>
</evidence>
<dbReference type="PIRSF" id="PIRSF000615">
    <property type="entry name" value="TyrPK_CSF1-R"/>
    <property type="match status" value="1"/>
</dbReference>
<sequence length="1259" mass="144716">MNIIFLLCLSLHVHAEHEINVPNIYPESSTYISSPGSTWTISCKYRSTKSEIGSIQWITEKVSSTLESRITIEHDYDELNDLYHSVLTLRSVEYLDTGPYTCLAGGKSTTVYLWVDDKENLIDYEGSLHYVNVYRYQRVVLPCRPTHPDVQFRFFKNGVDITDNLLSRLLTYHIEEGLIIANGSLNYHNGQIKCQASREGTIKDLLIILFFKELPEVLPPPAIQLRTPRPIEGENVTLDCRVLFQDYYSSLNLQWLLPHGDRDNQKFIVGKQTTKNFKEPGLVDHTVIYRTLTILNVDITDSGMYTCQLTAAEGSVLVSSPQTRFNLKIYEQDQYRYISDPIFRGDSKIIINDKKFYEKEIRWIFDIEAYPNPEYSLITPNGDEFFFNSDKDKYVFESSDDNKRKKLVINNPSLSDTGAYLFIIRVKDSVLPSLEKSVRLTFLYEKLPELKIKSTNHQNTSYFITNSMYNITCDVLGFPLDFQTFKWVFKPLNGELIQIDDYIYEENHHRYQYKFKAELHNVIAEDDGYYGCSICSLPSNLPHQNQEPICRSKMMDFLRADSIHGHTILSNNTPHNIKEVKVEDELIRGDEVNYFLTCLASTKEFQNVSWWMQQKVSEPWTQIYSSIVTQETLSINSTIFFDADSPAYSGNYECRAFRKNSENLSIRKAVIKIVPSISPTKSPHNTMNATKISLEASGVFVLNCDAQGRPIPEVKWMKDGTPFDVESDETVDFGSSNFILFFKYATPKQSGKYSCHIFNRAGEFRAFKEIFVAETRWINSALPMILVVVVIVILALFIFIIFLAICLKRYADKNKKLSAQQVHELIKGHPESMNPDMDIQEQAHLLPYNKDEFEFPRDRLKIGKLLGSGEFGYVKLAQAIGLIPGESITTVAVKSVKPNSDDSYFQILVGELKIMTYLGKHLNIVNLLGAVTSGIDRKEVFIIVEFCEYGNLSKYLSNSHQNFINQINTYTGRYCPDLLSESKNNEYILPNNNNSDNAIDPLITCNVSISNKSFRRSMVSIGNALKTEDLLDWAMQITNGMEYLSQKQVVHRDLACRNILIAKNNVIKICDFGLSRNMYKTYSSSNKKSSPVPVKWLSIESLKYGTFTRRSDIWSFGVVLWEMFTLGRLPYPNMEYGNLLPFLESGKRMEQPMYCPDSIYYRIMRICWSENPSERPSWIAMRDTFEFMVSNKRDMEELATTEEIRHPNLDELLTNIETNGFIVNNPTYLPDSSPHFPPTCGTSHPLEDLNGYLVPKTFT</sequence>
<dbReference type="SMART" id="SM00408">
    <property type="entry name" value="IGc2"/>
    <property type="match status" value="3"/>
</dbReference>
<feature type="chain" id="PRO_5012113517" description="receptor protein-tyrosine kinase" evidence="21">
    <location>
        <begin position="16"/>
        <end position="1259"/>
    </location>
</feature>
<dbReference type="InterPro" id="IPR000719">
    <property type="entry name" value="Prot_kinase_dom"/>
</dbReference>
<feature type="active site" description="Proton acceptor" evidence="16">
    <location>
        <position position="1053"/>
    </location>
</feature>
<evidence type="ECO:0000256" key="12">
    <source>
        <dbReference type="ARBA" id="ARBA00023170"/>
    </source>
</evidence>
<keyword evidence="10" id="KW-0829">Tyrosine-protein kinase</keyword>
<dbReference type="OrthoDB" id="3256376at2759"/>
<keyword evidence="7 17" id="KW-0067">ATP-binding</keyword>
<dbReference type="GO" id="GO:0005524">
    <property type="term" value="F:ATP binding"/>
    <property type="evidence" value="ECO:0007669"/>
    <property type="project" value="UniProtKB-UniRule"/>
</dbReference>
<evidence type="ECO:0000256" key="11">
    <source>
        <dbReference type="ARBA" id="ARBA00023157"/>
    </source>
</evidence>
<evidence type="ECO:0000313" key="24">
    <source>
        <dbReference type="EMBL" id="CDW26520.1"/>
    </source>
</evidence>
<feature type="binding site" evidence="18">
    <location>
        <position position="1058"/>
    </location>
    <ligand>
        <name>Mg(2+)</name>
        <dbReference type="ChEBI" id="CHEBI:18420"/>
    </ligand>
</feature>
<feature type="signal peptide" evidence="21">
    <location>
        <begin position="1"/>
        <end position="15"/>
    </location>
</feature>
<name>A0A0K2TL40_LEPSM</name>
<dbReference type="Gene3D" id="2.60.40.10">
    <property type="entry name" value="Immunoglobulins"/>
    <property type="match status" value="4"/>
</dbReference>
<keyword evidence="18" id="KW-0479">Metal-binding</keyword>
<evidence type="ECO:0000256" key="4">
    <source>
        <dbReference type="ARBA" id="ARBA00022692"/>
    </source>
</evidence>
<feature type="transmembrane region" description="Helical" evidence="20">
    <location>
        <begin position="781"/>
        <end position="807"/>
    </location>
</feature>
<accession>A0A0K2TL40</accession>
<keyword evidence="3" id="KW-0808">Transferase</keyword>
<dbReference type="Pfam" id="PF07714">
    <property type="entry name" value="PK_Tyr_Ser-Thr"/>
    <property type="match status" value="1"/>
</dbReference>
<feature type="domain" description="Ig-like" evidence="23">
    <location>
        <begin position="675"/>
        <end position="771"/>
    </location>
</feature>
<dbReference type="PANTHER" id="PTHR24416:SF600">
    <property type="entry name" value="PDGF- AND VEGF-RECEPTOR RELATED, ISOFORM J"/>
    <property type="match status" value="1"/>
</dbReference>
<evidence type="ECO:0000256" key="8">
    <source>
        <dbReference type="ARBA" id="ARBA00022989"/>
    </source>
</evidence>
<keyword evidence="13" id="KW-0325">Glycoprotein</keyword>
<feature type="binding site" evidence="17">
    <location>
        <position position="1057"/>
    </location>
    <ligand>
        <name>ATP</name>
        <dbReference type="ChEBI" id="CHEBI:30616"/>
    </ligand>
</feature>
<dbReference type="InterPro" id="IPR013151">
    <property type="entry name" value="Immunoglobulin_dom"/>
</dbReference>
<evidence type="ECO:0000259" key="23">
    <source>
        <dbReference type="PROSITE" id="PS50835"/>
    </source>
</evidence>
<dbReference type="InterPro" id="IPR013783">
    <property type="entry name" value="Ig-like_fold"/>
</dbReference>
<dbReference type="PANTHER" id="PTHR24416">
    <property type="entry name" value="TYROSINE-PROTEIN KINASE RECEPTOR"/>
    <property type="match status" value="1"/>
</dbReference>
<proteinExistence type="predicted"/>
<evidence type="ECO:0000256" key="5">
    <source>
        <dbReference type="ARBA" id="ARBA00022741"/>
    </source>
</evidence>
<keyword evidence="9 20" id="KW-0472">Membrane</keyword>
<feature type="binding site" evidence="17 19">
    <location>
        <position position="894"/>
    </location>
    <ligand>
        <name>ATP</name>
        <dbReference type="ChEBI" id="CHEBI:30616"/>
    </ligand>
</feature>
<dbReference type="InterPro" id="IPR050122">
    <property type="entry name" value="RTK"/>
</dbReference>
<dbReference type="EC" id="2.7.10.1" evidence="2"/>
<dbReference type="InterPro" id="IPR013098">
    <property type="entry name" value="Ig_I-set"/>
</dbReference>
<evidence type="ECO:0000256" key="16">
    <source>
        <dbReference type="PIRSR" id="PIRSR000615-1"/>
    </source>
</evidence>
<evidence type="ECO:0000256" key="19">
    <source>
        <dbReference type="PROSITE-ProRule" id="PRU10141"/>
    </source>
</evidence>
<feature type="domain" description="Ig-like" evidence="23">
    <location>
        <begin position="448"/>
        <end position="534"/>
    </location>
</feature>
<comment type="subcellular location">
    <subcellularLocation>
        <location evidence="1">Membrane</location>
        <topology evidence="1">Single-pass membrane protein</topology>
    </subcellularLocation>
</comment>
<keyword evidence="8 20" id="KW-1133">Transmembrane helix</keyword>
<dbReference type="Gene3D" id="3.30.200.20">
    <property type="entry name" value="Phosphorylase Kinase, domain 1"/>
    <property type="match status" value="1"/>
</dbReference>
<evidence type="ECO:0000256" key="9">
    <source>
        <dbReference type="ARBA" id="ARBA00023136"/>
    </source>
</evidence>
<dbReference type="InterPro" id="IPR036179">
    <property type="entry name" value="Ig-like_dom_sf"/>
</dbReference>
<reference evidence="24" key="1">
    <citation type="submission" date="2014-05" db="EMBL/GenBank/DDBJ databases">
        <authorList>
            <person name="Chronopoulou M."/>
        </authorList>
    </citation>
    <scope>NUCLEOTIDE SEQUENCE</scope>
    <source>
        <tissue evidence="24">Whole organism</tissue>
    </source>
</reference>
<evidence type="ECO:0000256" key="1">
    <source>
        <dbReference type="ARBA" id="ARBA00004167"/>
    </source>
</evidence>
<evidence type="ECO:0000256" key="17">
    <source>
        <dbReference type="PIRSR" id="PIRSR000615-2"/>
    </source>
</evidence>
<keyword evidence="18" id="KW-0460">Magnesium</keyword>
<dbReference type="InterPro" id="IPR007110">
    <property type="entry name" value="Ig-like_dom"/>
</dbReference>
<evidence type="ECO:0000256" key="14">
    <source>
        <dbReference type="ARBA" id="ARBA00023319"/>
    </source>
</evidence>
<dbReference type="GO" id="GO:0046872">
    <property type="term" value="F:metal ion binding"/>
    <property type="evidence" value="ECO:0007669"/>
    <property type="project" value="UniProtKB-KW"/>
</dbReference>
<feature type="domain" description="Protein kinase" evidence="22">
    <location>
        <begin position="860"/>
        <end position="1188"/>
    </location>
</feature>
<evidence type="ECO:0000256" key="21">
    <source>
        <dbReference type="SAM" id="SignalP"/>
    </source>
</evidence>
<dbReference type="PROSITE" id="PS00109">
    <property type="entry name" value="PROTEIN_KINASE_TYR"/>
    <property type="match status" value="1"/>
</dbReference>
<evidence type="ECO:0000256" key="15">
    <source>
        <dbReference type="ARBA" id="ARBA00051243"/>
    </source>
</evidence>
<evidence type="ECO:0000256" key="10">
    <source>
        <dbReference type="ARBA" id="ARBA00023137"/>
    </source>
</evidence>
<dbReference type="PROSITE" id="PS50011">
    <property type="entry name" value="PROTEIN_KINASE_DOM"/>
    <property type="match status" value="1"/>
</dbReference>
<evidence type="ECO:0000259" key="22">
    <source>
        <dbReference type="PROSITE" id="PS50011"/>
    </source>
</evidence>
<feature type="binding site" evidence="18">
    <location>
        <position position="1071"/>
    </location>
    <ligand>
        <name>Mg(2+)</name>
        <dbReference type="ChEBI" id="CHEBI:18420"/>
    </ligand>
</feature>
<dbReference type="InterPro" id="IPR003599">
    <property type="entry name" value="Ig_sub"/>
</dbReference>
<dbReference type="GO" id="GO:0005886">
    <property type="term" value="C:plasma membrane"/>
    <property type="evidence" value="ECO:0007669"/>
    <property type="project" value="TreeGrafter"/>
</dbReference>